<dbReference type="SUPFAM" id="SSF100879">
    <property type="entry name" value="Lesion bypass DNA polymerase (Y-family), little finger domain"/>
    <property type="match status" value="1"/>
</dbReference>
<dbReference type="InterPro" id="IPR001126">
    <property type="entry name" value="UmuC"/>
</dbReference>
<evidence type="ECO:0000256" key="13">
    <source>
        <dbReference type="SAM" id="MobiDB-lite"/>
    </source>
</evidence>
<dbReference type="EC" id="2.7.7.7" evidence="1"/>
<dbReference type="GO" id="GO:0042276">
    <property type="term" value="P:error-prone translesion synthesis"/>
    <property type="evidence" value="ECO:0007669"/>
    <property type="project" value="TreeGrafter"/>
</dbReference>
<dbReference type="Gene3D" id="3.30.70.270">
    <property type="match status" value="1"/>
</dbReference>
<evidence type="ECO:0000259" key="14">
    <source>
        <dbReference type="PROSITE" id="PS50173"/>
    </source>
</evidence>
<dbReference type="SUPFAM" id="SSF56672">
    <property type="entry name" value="DNA/RNA polymerases"/>
    <property type="match status" value="1"/>
</dbReference>
<evidence type="ECO:0000256" key="11">
    <source>
        <dbReference type="ARBA" id="ARBA00049244"/>
    </source>
</evidence>
<feature type="region of interest" description="Disordered" evidence="13">
    <location>
        <begin position="323"/>
        <end position="354"/>
    </location>
</feature>
<comment type="catalytic activity">
    <reaction evidence="11">
        <text>DNA(n) + a 2'-deoxyribonucleoside 5'-triphosphate = DNA(n+1) + diphosphate</text>
        <dbReference type="Rhea" id="RHEA:22508"/>
        <dbReference type="Rhea" id="RHEA-COMP:17339"/>
        <dbReference type="Rhea" id="RHEA-COMP:17340"/>
        <dbReference type="ChEBI" id="CHEBI:33019"/>
        <dbReference type="ChEBI" id="CHEBI:61560"/>
        <dbReference type="ChEBI" id="CHEBI:173112"/>
        <dbReference type="EC" id="2.7.7.7"/>
    </reaction>
</comment>
<keyword evidence="7" id="KW-0227">DNA damage</keyword>
<dbReference type="Pfam" id="PF11799">
    <property type="entry name" value="IMS_C"/>
    <property type="match status" value="1"/>
</dbReference>
<keyword evidence="10" id="KW-0234">DNA repair</keyword>
<feature type="coiled-coil region" evidence="12">
    <location>
        <begin position="125"/>
        <end position="174"/>
    </location>
</feature>
<dbReference type="GO" id="GO:0005634">
    <property type="term" value="C:nucleus"/>
    <property type="evidence" value="ECO:0007669"/>
    <property type="project" value="TreeGrafter"/>
</dbReference>
<evidence type="ECO:0000256" key="3">
    <source>
        <dbReference type="ARBA" id="ARBA00022679"/>
    </source>
</evidence>
<evidence type="ECO:0000256" key="8">
    <source>
        <dbReference type="ARBA" id="ARBA00022842"/>
    </source>
</evidence>
<gene>
    <name evidence="15" type="ORF">DGYR_LOCUS6904</name>
</gene>
<proteinExistence type="predicted"/>
<dbReference type="EMBL" id="CAJFCJ010000009">
    <property type="protein sequence ID" value="CAD5118546.1"/>
    <property type="molecule type" value="Genomic_DNA"/>
</dbReference>
<feature type="domain" description="UmuC" evidence="14">
    <location>
        <begin position="178"/>
        <end position="451"/>
    </location>
</feature>
<evidence type="ECO:0000256" key="7">
    <source>
        <dbReference type="ARBA" id="ARBA00022763"/>
    </source>
</evidence>
<feature type="region of interest" description="Disordered" evidence="13">
    <location>
        <begin position="46"/>
        <end position="82"/>
    </location>
</feature>
<keyword evidence="9" id="KW-0239">DNA-directed DNA polymerase</keyword>
<evidence type="ECO:0000256" key="10">
    <source>
        <dbReference type="ARBA" id="ARBA00023204"/>
    </source>
</evidence>
<protein>
    <recommendedName>
        <fullName evidence="2">DNA polymerase kappa</fullName>
        <ecNumber evidence="1">2.7.7.7</ecNumber>
    </recommendedName>
</protein>
<dbReference type="Pfam" id="PF00817">
    <property type="entry name" value="IMS"/>
    <property type="match status" value="1"/>
</dbReference>
<keyword evidence="5" id="KW-0235">DNA replication</keyword>
<feature type="region of interest" description="Disordered" evidence="13">
    <location>
        <begin position="1"/>
        <end position="24"/>
    </location>
</feature>
<keyword evidence="3" id="KW-0808">Transferase</keyword>
<keyword evidence="12" id="KW-0175">Coiled coil</keyword>
<dbReference type="PROSITE" id="PS50173">
    <property type="entry name" value="UMUC"/>
    <property type="match status" value="1"/>
</dbReference>
<keyword evidence="16" id="KW-1185">Reference proteome</keyword>
<dbReference type="CDD" id="cd03586">
    <property type="entry name" value="PolY_Pol_IV_kappa"/>
    <property type="match status" value="1"/>
</dbReference>
<accession>A0A7I8VQF2</accession>
<name>A0A7I8VQF2_9ANNE</name>
<comment type="caution">
    <text evidence="15">The sequence shown here is derived from an EMBL/GenBank/DDBJ whole genome shotgun (WGS) entry which is preliminary data.</text>
</comment>
<dbReference type="InterPro" id="IPR022880">
    <property type="entry name" value="DNApol_IV"/>
</dbReference>
<dbReference type="GO" id="GO:0046872">
    <property type="term" value="F:metal ion binding"/>
    <property type="evidence" value="ECO:0007669"/>
    <property type="project" value="UniProtKB-KW"/>
</dbReference>
<dbReference type="OrthoDB" id="1747274at2759"/>
<evidence type="ECO:0000256" key="12">
    <source>
        <dbReference type="SAM" id="Coils"/>
    </source>
</evidence>
<evidence type="ECO:0000313" key="15">
    <source>
        <dbReference type="EMBL" id="CAD5118546.1"/>
    </source>
</evidence>
<dbReference type="Gene3D" id="3.30.1490.100">
    <property type="entry name" value="DNA polymerase, Y-family, little finger domain"/>
    <property type="match status" value="1"/>
</dbReference>
<dbReference type="InterPro" id="IPR043128">
    <property type="entry name" value="Rev_trsase/Diguanyl_cyclase"/>
</dbReference>
<dbReference type="InterPro" id="IPR043502">
    <property type="entry name" value="DNA/RNA_pol_sf"/>
</dbReference>
<dbReference type="Gene3D" id="1.10.150.810">
    <property type="match status" value="1"/>
</dbReference>
<dbReference type="InterPro" id="IPR036775">
    <property type="entry name" value="DNA_pol_Y-fam_lit_finger_sf"/>
</dbReference>
<dbReference type="GO" id="GO:0006260">
    <property type="term" value="P:DNA replication"/>
    <property type="evidence" value="ECO:0007669"/>
    <property type="project" value="UniProtKB-KW"/>
</dbReference>
<dbReference type="FunFam" id="1.10.150.810:FF:000001">
    <property type="entry name" value="DNA polymerase kappa"/>
    <property type="match status" value="1"/>
</dbReference>
<sequence length="698" mass="80318">MWSSDDEWVNDANILDPGDNSIDTTIHKTKDKELCSSSNDCEISASNFTAGEPQSYPINSAQEKKTKLESERQNDSRSSTDMRNIHVEKPISRMALNDNKAGMQGLDKEKINKIIHEASKGSKFYQNELRKEKQLEERVKRQRAQLNKFTEEQIEAARKKADKVLAELEAFRDLSRIMVHVDMDMFYAAVEMRDDPSLREKAMAVGGNSMLSTSNYIARRFGVRAGMPGFIAKKLCQDLTIIRPHFFKYKAVSKQVQKVFATYDPNFSMMSLDEGYLDFTSHMQWRRESEDSERTVPVVWRSEEMCFCEKYCPKYVYDENQGQEEIPEKNEDISSSPDLFDEDDSNEENIKASGENLPDFCENCEKRIFKTAPFDAVLFGLDINEAVKEMRFRIEQSTHLTASAGIAPNTLLSKVCSDMNKPNGQYRVLPTREDVINFIDELPIRKISGIGKVCEKMLSGMEIKYCQDLFKKRGELQLISSDISFRYYMKISLGIGSTFVSSHGERKSMSVERTFREMTDRDEMYKKCLDLCNELGGDLKRHNLVGKTITLKIKKSDFSVKTKAQTIANFTDDYELIFKTAYDLLETEIMNSKLLKLRLMGVRMSTLQESSKITSKQNDIKGFLTNMKKKVAKRSAEKPDLIKKGLKRDAEKRETINIKRRASNNLKDMFAKIKETRKVEADDEDDIIVVYEKITDKK</sequence>
<evidence type="ECO:0000256" key="2">
    <source>
        <dbReference type="ARBA" id="ARBA00016178"/>
    </source>
</evidence>
<dbReference type="Gene3D" id="3.40.1170.60">
    <property type="match status" value="1"/>
</dbReference>
<dbReference type="FunFam" id="3.30.1490.100:FF:000004">
    <property type="entry name" value="DNA polymerase IV"/>
    <property type="match status" value="1"/>
</dbReference>
<evidence type="ECO:0000256" key="1">
    <source>
        <dbReference type="ARBA" id="ARBA00012417"/>
    </source>
</evidence>
<dbReference type="InterPro" id="IPR050116">
    <property type="entry name" value="DNA_polymerase-Y"/>
</dbReference>
<dbReference type="PANTHER" id="PTHR11076:SF33">
    <property type="entry name" value="DNA POLYMERASE KAPPA"/>
    <property type="match status" value="1"/>
</dbReference>
<reference evidence="15 16" key="1">
    <citation type="submission" date="2020-08" db="EMBL/GenBank/DDBJ databases">
        <authorList>
            <person name="Hejnol A."/>
        </authorList>
    </citation>
    <scope>NUCLEOTIDE SEQUENCE [LARGE SCALE GENOMIC DNA]</scope>
</reference>
<keyword evidence="6" id="KW-0479">Metal-binding</keyword>
<organism evidence="15 16">
    <name type="scientific">Dimorphilus gyrociliatus</name>
    <dbReference type="NCBI Taxonomy" id="2664684"/>
    <lineage>
        <taxon>Eukaryota</taxon>
        <taxon>Metazoa</taxon>
        <taxon>Spiralia</taxon>
        <taxon>Lophotrochozoa</taxon>
        <taxon>Annelida</taxon>
        <taxon>Polychaeta</taxon>
        <taxon>Polychaeta incertae sedis</taxon>
        <taxon>Dinophilidae</taxon>
        <taxon>Dimorphilus</taxon>
    </lineage>
</organism>
<evidence type="ECO:0000256" key="4">
    <source>
        <dbReference type="ARBA" id="ARBA00022695"/>
    </source>
</evidence>
<dbReference type="Gene3D" id="1.10.150.20">
    <property type="entry name" value="5' to 3' exonuclease, C-terminal subdomain"/>
    <property type="match status" value="1"/>
</dbReference>
<feature type="compositionally biased region" description="Basic and acidic residues" evidence="13">
    <location>
        <begin position="62"/>
        <end position="82"/>
    </location>
</feature>
<dbReference type="Proteomes" id="UP000549394">
    <property type="component" value="Unassembled WGS sequence"/>
</dbReference>
<evidence type="ECO:0000256" key="9">
    <source>
        <dbReference type="ARBA" id="ARBA00022932"/>
    </source>
</evidence>
<dbReference type="FunFam" id="1.10.150.810:FF:000003">
    <property type="entry name" value="DNA polymerase kappa subunit"/>
    <property type="match status" value="1"/>
</dbReference>
<evidence type="ECO:0000313" key="16">
    <source>
        <dbReference type="Proteomes" id="UP000549394"/>
    </source>
</evidence>
<evidence type="ECO:0000256" key="5">
    <source>
        <dbReference type="ARBA" id="ARBA00022705"/>
    </source>
</evidence>
<dbReference type="GO" id="GO:0003887">
    <property type="term" value="F:DNA-directed DNA polymerase activity"/>
    <property type="evidence" value="ECO:0007669"/>
    <property type="project" value="UniProtKB-KW"/>
</dbReference>
<dbReference type="GO" id="GO:0006281">
    <property type="term" value="P:DNA repair"/>
    <property type="evidence" value="ECO:0007669"/>
    <property type="project" value="UniProtKB-KW"/>
</dbReference>
<keyword evidence="8" id="KW-0460">Magnesium</keyword>
<dbReference type="AlphaFoldDB" id="A0A7I8VQF2"/>
<dbReference type="InterPro" id="IPR017961">
    <property type="entry name" value="DNA_pol_Y-fam_little_finger"/>
</dbReference>
<keyword evidence="4" id="KW-0548">Nucleotidyltransferase</keyword>
<dbReference type="GO" id="GO:0003684">
    <property type="term" value="F:damaged DNA binding"/>
    <property type="evidence" value="ECO:0007669"/>
    <property type="project" value="InterPro"/>
</dbReference>
<dbReference type="PANTHER" id="PTHR11076">
    <property type="entry name" value="DNA REPAIR POLYMERASE UMUC / TRANSFERASE FAMILY MEMBER"/>
    <property type="match status" value="1"/>
</dbReference>
<evidence type="ECO:0000256" key="6">
    <source>
        <dbReference type="ARBA" id="ARBA00022723"/>
    </source>
</evidence>